<accession>A0A6C0HFQ7</accession>
<evidence type="ECO:0000313" key="2">
    <source>
        <dbReference type="EMBL" id="QHT78976.1"/>
    </source>
</evidence>
<feature type="compositionally biased region" description="Polar residues" evidence="1">
    <location>
        <begin position="210"/>
        <end position="219"/>
    </location>
</feature>
<sequence>MFRGLSLLQNNETFIDHNDFVKTQTYNFTKKYPNSYLTTQTDPALIDSTASSLGVWDPDTRQVTGKKTDLNNLLTSVEINDSLKQQQQQCITSDIDKLITSQNLNSKLRCGWIYKKGTPGNRPEVSQGTLATRNGPMSFFDNPKGVFYWDLDAAKKQILKDRCSALVNCQYTGSDDFKECAFSSSRGIGVPVDSYGNVLYPRDPSLNAPNKSLVKNASSCPPPPPVNSPQYAYQQSRDSCTPLPNGQLSRDCMLQQITAAGCKQDGSLYQSLITSAQPNNYAAGLQGLTSYKKYQQFANVPLLDSSLRDGKTTKDIILANFKELSKQTEKINESALNFASRDLCLKRGTMDSYNFCNELTDASTAPFDLGCLQEAFRKAGGQPNGTMYPSLINKNSYDGLMTWKAVKEYINDISKMAFSSNNMTIQSKGLEQLLGITRLVKCSTPTNNGLPKCLPYTDIRPGWPNPACGERVTVFGHPKFSEYNFSIPIGEWKTLKEIKSIPGNNGYTIHGGDGNVSFVFPDGCSLILTINNGENFSGPVTMVFTQTCSESIRSGSCGQIEFDPRWTYAQSIRCERA</sequence>
<evidence type="ECO:0000256" key="1">
    <source>
        <dbReference type="SAM" id="MobiDB-lite"/>
    </source>
</evidence>
<feature type="compositionally biased region" description="Polar residues" evidence="1">
    <location>
        <begin position="228"/>
        <end position="239"/>
    </location>
</feature>
<organism evidence="2">
    <name type="scientific">viral metagenome</name>
    <dbReference type="NCBI Taxonomy" id="1070528"/>
    <lineage>
        <taxon>unclassified sequences</taxon>
        <taxon>metagenomes</taxon>
        <taxon>organismal metagenomes</taxon>
    </lineage>
</organism>
<reference evidence="2" key="1">
    <citation type="journal article" date="2020" name="Nature">
        <title>Giant virus diversity and host interactions through global metagenomics.</title>
        <authorList>
            <person name="Schulz F."/>
            <person name="Roux S."/>
            <person name="Paez-Espino D."/>
            <person name="Jungbluth S."/>
            <person name="Walsh D.A."/>
            <person name="Denef V.J."/>
            <person name="McMahon K.D."/>
            <person name="Konstantinidis K.T."/>
            <person name="Eloe-Fadrosh E.A."/>
            <person name="Kyrpides N.C."/>
            <person name="Woyke T."/>
        </authorList>
    </citation>
    <scope>NUCLEOTIDE SEQUENCE</scope>
    <source>
        <strain evidence="2">GVMAG-M-3300023179-97</strain>
    </source>
</reference>
<feature type="region of interest" description="Disordered" evidence="1">
    <location>
        <begin position="210"/>
        <end position="239"/>
    </location>
</feature>
<dbReference type="AlphaFoldDB" id="A0A6C0HFQ7"/>
<dbReference type="EMBL" id="MN739943">
    <property type="protein sequence ID" value="QHT78976.1"/>
    <property type="molecule type" value="Genomic_DNA"/>
</dbReference>
<name>A0A6C0HFQ7_9ZZZZ</name>
<proteinExistence type="predicted"/>
<protein>
    <submittedName>
        <fullName evidence="2">Uncharacterized protein</fullName>
    </submittedName>
</protein>